<dbReference type="KEGG" id="rhf:EUB48_01965"/>
<dbReference type="PANTHER" id="PTHR42891:SF1">
    <property type="entry name" value="D-GLYCERO-BETA-D-MANNO-HEPTOSE-1,7-BISPHOSPHATE 7-PHOSPHATASE"/>
    <property type="match status" value="1"/>
</dbReference>
<dbReference type="CDD" id="cd07503">
    <property type="entry name" value="HAD_HisB-N"/>
    <property type="match status" value="1"/>
</dbReference>
<keyword evidence="13" id="KW-0862">Zinc</keyword>
<comment type="cofactor">
    <cofactor evidence="2">
        <name>Mg(2+)</name>
        <dbReference type="ChEBI" id="CHEBI:18420"/>
    </cofactor>
</comment>
<keyword evidence="11" id="KW-0479">Metal-binding</keyword>
<keyword evidence="18" id="KW-1185">Reference proteome</keyword>
<dbReference type="InterPro" id="IPR023214">
    <property type="entry name" value="HAD_sf"/>
</dbReference>
<evidence type="ECO:0000256" key="4">
    <source>
        <dbReference type="ARBA" id="ARBA00004496"/>
    </source>
</evidence>
<evidence type="ECO:0000256" key="15">
    <source>
        <dbReference type="ARBA" id="ARBA00023277"/>
    </source>
</evidence>
<evidence type="ECO:0000256" key="14">
    <source>
        <dbReference type="ARBA" id="ARBA00022842"/>
    </source>
</evidence>
<comment type="subcellular location">
    <subcellularLocation>
        <location evidence="4">Cytoplasm</location>
    </subcellularLocation>
</comment>
<evidence type="ECO:0000256" key="9">
    <source>
        <dbReference type="ARBA" id="ARBA00014542"/>
    </source>
</evidence>
<dbReference type="NCBIfam" id="TIGR01662">
    <property type="entry name" value="HAD-SF-IIIA"/>
    <property type="match status" value="1"/>
</dbReference>
<evidence type="ECO:0000256" key="5">
    <source>
        <dbReference type="ARBA" id="ARBA00004708"/>
    </source>
</evidence>
<dbReference type="SUPFAM" id="SSF56784">
    <property type="entry name" value="HAD-like"/>
    <property type="match status" value="1"/>
</dbReference>
<evidence type="ECO:0000313" key="18">
    <source>
        <dbReference type="Proteomes" id="UP000316798"/>
    </source>
</evidence>
<evidence type="ECO:0000256" key="1">
    <source>
        <dbReference type="ARBA" id="ARBA00001226"/>
    </source>
</evidence>
<dbReference type="GO" id="GO:0005975">
    <property type="term" value="P:carbohydrate metabolic process"/>
    <property type="evidence" value="ECO:0007669"/>
    <property type="project" value="InterPro"/>
</dbReference>
<evidence type="ECO:0000313" key="17">
    <source>
        <dbReference type="EMBL" id="QDL36196.1"/>
    </source>
</evidence>
<evidence type="ECO:0000256" key="8">
    <source>
        <dbReference type="ARBA" id="ARBA00012987"/>
    </source>
</evidence>
<evidence type="ECO:0000256" key="12">
    <source>
        <dbReference type="ARBA" id="ARBA00022801"/>
    </source>
</evidence>
<dbReference type="InterPro" id="IPR004446">
    <property type="entry name" value="Heptose_bisP_phosphatase"/>
</dbReference>
<dbReference type="OrthoDB" id="9781367at2"/>
<gene>
    <name evidence="17" type="primary">gmhB</name>
    <name evidence="17" type="ORF">EUB48_01965</name>
</gene>
<comment type="cofactor">
    <cofactor evidence="3">
        <name>Zn(2+)</name>
        <dbReference type="ChEBI" id="CHEBI:29105"/>
    </cofactor>
</comment>
<evidence type="ECO:0000256" key="3">
    <source>
        <dbReference type="ARBA" id="ARBA00001947"/>
    </source>
</evidence>
<dbReference type="EMBL" id="CP035503">
    <property type="protein sequence ID" value="QDL36196.1"/>
    <property type="molecule type" value="Genomic_DNA"/>
</dbReference>
<dbReference type="NCBIfam" id="NF006506">
    <property type="entry name" value="PRK08942.1"/>
    <property type="match status" value="1"/>
</dbReference>
<accession>A0A515D706</accession>
<dbReference type="EC" id="3.1.3.82" evidence="8"/>
<keyword evidence="15" id="KW-0119">Carbohydrate metabolism</keyword>
<dbReference type="GO" id="GO:0046872">
    <property type="term" value="F:metal ion binding"/>
    <property type="evidence" value="ECO:0007669"/>
    <property type="project" value="UniProtKB-KW"/>
</dbReference>
<dbReference type="Proteomes" id="UP000316798">
    <property type="component" value="Chromosome"/>
</dbReference>
<dbReference type="GO" id="GO:0034200">
    <property type="term" value="F:D-glycero-beta-D-manno-heptose 1,7-bisphosphate 7-phosphatase activity"/>
    <property type="evidence" value="ECO:0007669"/>
    <property type="project" value="UniProtKB-EC"/>
</dbReference>
<evidence type="ECO:0000256" key="16">
    <source>
        <dbReference type="ARBA" id="ARBA00031828"/>
    </source>
</evidence>
<keyword evidence="14" id="KW-0460">Magnesium</keyword>
<keyword evidence="10" id="KW-0963">Cytoplasm</keyword>
<dbReference type="RefSeq" id="WP_142817375.1">
    <property type="nucleotide sequence ID" value="NZ_CP035503.1"/>
</dbReference>
<dbReference type="InterPro" id="IPR036412">
    <property type="entry name" value="HAD-like_sf"/>
</dbReference>
<sequence>MKLVILDRDGTINWDSEDFVKTPDEWIPMPGALEAIARLNHAGWRVVVVANQPGLGRGLFEMASLNQIHAKMHKLLAAQGGRIDAVFFCPHAPGEGCSCRKPGAGLFEQISERYGVELRNVPAAGDSLRDIQAGVAAGCEVHLLLTGQGAQFRDRLACGEPLPEAFPAGTMVHEDLAAFASFILAREAAPQPARAAEMA</sequence>
<dbReference type="Gene3D" id="3.40.50.1000">
    <property type="entry name" value="HAD superfamily/HAD-like"/>
    <property type="match status" value="1"/>
</dbReference>
<dbReference type="GO" id="GO:0005737">
    <property type="term" value="C:cytoplasm"/>
    <property type="evidence" value="ECO:0007669"/>
    <property type="project" value="UniProtKB-SubCell"/>
</dbReference>
<dbReference type="Pfam" id="PF13242">
    <property type="entry name" value="Hydrolase_like"/>
    <property type="match status" value="1"/>
</dbReference>
<comment type="similarity">
    <text evidence="6">Belongs to the GmhB family.</text>
</comment>
<organism evidence="17 18">
    <name type="scientific">Rhodoferax sediminis</name>
    <dbReference type="NCBI Taxonomy" id="2509614"/>
    <lineage>
        <taxon>Bacteria</taxon>
        <taxon>Pseudomonadati</taxon>
        <taxon>Pseudomonadota</taxon>
        <taxon>Betaproteobacteria</taxon>
        <taxon>Burkholderiales</taxon>
        <taxon>Comamonadaceae</taxon>
        <taxon>Rhodoferax</taxon>
    </lineage>
</organism>
<protein>
    <recommendedName>
        <fullName evidence="9">D-glycero-beta-D-manno-heptose-1,7-bisphosphate 7-phosphatase</fullName>
        <ecNumber evidence="8">3.1.3.82</ecNumber>
    </recommendedName>
    <alternativeName>
        <fullName evidence="16">D,D-heptose 1,7-bisphosphate phosphatase</fullName>
    </alternativeName>
</protein>
<dbReference type="AlphaFoldDB" id="A0A515D706"/>
<dbReference type="InterPro" id="IPR006549">
    <property type="entry name" value="HAD-SF_hydro_IIIA"/>
</dbReference>
<dbReference type="FunFam" id="3.40.50.1000:FF:000168">
    <property type="entry name" value="D,D-heptose 1,7-bisphosphate phosphatase"/>
    <property type="match status" value="1"/>
</dbReference>
<dbReference type="InterPro" id="IPR006543">
    <property type="entry name" value="Histidinol-phos"/>
</dbReference>
<comment type="pathway">
    <text evidence="5">Nucleotide-sugar biosynthesis; ADP-L-glycero-beta-D-manno-heptose biosynthesis; ADP-L-glycero-beta-D-manno-heptose from D-glycero-beta-D-manno-heptose 7-phosphate: step 2/4.</text>
</comment>
<comment type="subunit">
    <text evidence="7">Monomer.</text>
</comment>
<evidence type="ECO:0000256" key="11">
    <source>
        <dbReference type="ARBA" id="ARBA00022723"/>
    </source>
</evidence>
<evidence type="ECO:0000256" key="13">
    <source>
        <dbReference type="ARBA" id="ARBA00022833"/>
    </source>
</evidence>
<evidence type="ECO:0000256" key="2">
    <source>
        <dbReference type="ARBA" id="ARBA00001946"/>
    </source>
</evidence>
<dbReference type="PANTHER" id="PTHR42891">
    <property type="entry name" value="D-GLYCERO-BETA-D-MANNO-HEPTOSE-1,7-BISPHOSPHATE 7-PHOSPHATASE"/>
    <property type="match status" value="1"/>
</dbReference>
<evidence type="ECO:0000256" key="10">
    <source>
        <dbReference type="ARBA" id="ARBA00022490"/>
    </source>
</evidence>
<keyword evidence="12 17" id="KW-0378">Hydrolase</keyword>
<comment type="catalytic activity">
    <reaction evidence="1">
        <text>D-glycero-beta-D-manno-heptose 1,7-bisphosphate + H2O = D-glycero-beta-D-manno-heptose 1-phosphate + phosphate</text>
        <dbReference type="Rhea" id="RHEA:28518"/>
        <dbReference type="ChEBI" id="CHEBI:15377"/>
        <dbReference type="ChEBI" id="CHEBI:43474"/>
        <dbReference type="ChEBI" id="CHEBI:60208"/>
        <dbReference type="ChEBI" id="CHEBI:61593"/>
        <dbReference type="EC" id="3.1.3.82"/>
    </reaction>
</comment>
<reference evidence="17 18" key="1">
    <citation type="submission" date="2019-01" db="EMBL/GenBank/DDBJ databases">
        <title>Genomic insights into a novel species Rhodoferax sp.</title>
        <authorList>
            <person name="Jin L."/>
        </authorList>
    </citation>
    <scope>NUCLEOTIDE SEQUENCE [LARGE SCALE GENOMIC DNA]</scope>
    <source>
        <strain evidence="17 18">CHu59-6-5</strain>
    </source>
</reference>
<proteinExistence type="inferred from homology"/>
<name>A0A515D706_9BURK</name>
<evidence type="ECO:0000256" key="7">
    <source>
        <dbReference type="ARBA" id="ARBA00011245"/>
    </source>
</evidence>
<dbReference type="NCBIfam" id="TIGR01656">
    <property type="entry name" value="Histidinol-ppas"/>
    <property type="match status" value="1"/>
</dbReference>
<evidence type="ECO:0000256" key="6">
    <source>
        <dbReference type="ARBA" id="ARBA00005628"/>
    </source>
</evidence>